<dbReference type="AlphaFoldDB" id="A0AAE9MEI5"/>
<name>A0AAE9MEI5_9GAMM</name>
<keyword evidence="2" id="KW-1185">Reference proteome</keyword>
<reference evidence="1" key="1">
    <citation type="submission" date="2022-06" db="EMBL/GenBank/DDBJ databases">
        <title>Complete Genome of Aeromonas sp. Strain SOD01 Isolated from an Urban Freshwater Stream.</title>
        <authorList>
            <person name="Williams L.E."/>
            <person name="Brysgel T."/>
            <person name="Capestro E.M."/>
            <person name="Foltz G.V."/>
            <person name="Gardner A.E."/>
            <person name="Ingrassia J."/>
            <person name="Peterson E."/>
            <person name="Arruda J."/>
            <person name="Flaherty I."/>
            <person name="Hunt M."/>
            <person name="Pappas G."/>
            <person name="Ramsaran S."/>
            <person name="Rocha M."/>
        </authorList>
    </citation>
    <scope>NUCLEOTIDE SEQUENCE</scope>
    <source>
        <strain evidence="1">SOD01</strain>
    </source>
</reference>
<evidence type="ECO:0000313" key="1">
    <source>
        <dbReference type="EMBL" id="USV56148.1"/>
    </source>
</evidence>
<dbReference type="Proteomes" id="UP001056890">
    <property type="component" value="Chromosome"/>
</dbReference>
<sequence length="65" mass="7212">MNSMMLLARAQTLLTHHPFTLADARALEALEEEAVGEEGLRIAELWEAALASADEDARRYLQGED</sequence>
<evidence type="ECO:0000313" key="2">
    <source>
        <dbReference type="Proteomes" id="UP001056890"/>
    </source>
</evidence>
<accession>A0AAE9MEI5</accession>
<gene>
    <name evidence="1" type="ORF">NHF51_12350</name>
</gene>
<protein>
    <submittedName>
        <fullName evidence="1">Uncharacterized protein</fullName>
    </submittedName>
</protein>
<dbReference type="EMBL" id="CP099717">
    <property type="protein sequence ID" value="USV56148.1"/>
    <property type="molecule type" value="Genomic_DNA"/>
</dbReference>
<proteinExistence type="predicted"/>
<organism evidence="1 2">
    <name type="scientific">Aeromonas encheleia</name>
    <dbReference type="NCBI Taxonomy" id="73010"/>
    <lineage>
        <taxon>Bacteria</taxon>
        <taxon>Pseudomonadati</taxon>
        <taxon>Pseudomonadota</taxon>
        <taxon>Gammaproteobacteria</taxon>
        <taxon>Aeromonadales</taxon>
        <taxon>Aeromonadaceae</taxon>
        <taxon>Aeromonas</taxon>
    </lineage>
</organism>
<dbReference type="RefSeq" id="WP_218290353.1">
    <property type="nucleotide sequence ID" value="NZ_CP093843.1"/>
</dbReference>